<feature type="compositionally biased region" description="Polar residues" evidence="1">
    <location>
        <begin position="48"/>
        <end position="63"/>
    </location>
</feature>
<proteinExistence type="predicted"/>
<feature type="compositionally biased region" description="Basic and acidic residues" evidence="1">
    <location>
        <begin position="14"/>
        <end position="30"/>
    </location>
</feature>
<dbReference type="EMBL" id="SRMA01027339">
    <property type="protein sequence ID" value="TRY54819.1"/>
    <property type="molecule type" value="Genomic_DNA"/>
</dbReference>
<sequence length="104" mass="11693">MSENNRKLPLWMVKSDDHHRSDTTSTRDELSAPEEQVVIPETDDDGSPYSSVSSVAEQQTVPYTNLPREKADDRVKPSCDAPDSSPKPDVDDEALELVREIFFT</sequence>
<comment type="caution">
    <text evidence="2">The sequence shown here is derived from an EMBL/GenBank/DDBJ whole genome shotgun (WGS) entry which is preliminary data.</text>
</comment>
<accession>A0A553MNR3</accession>
<feature type="compositionally biased region" description="Basic and acidic residues" evidence="1">
    <location>
        <begin position="67"/>
        <end position="77"/>
    </location>
</feature>
<dbReference type="OrthoDB" id="8936475at2759"/>
<dbReference type="AlphaFoldDB" id="A0A553MNR3"/>
<name>A0A553MNR3_9TELE</name>
<evidence type="ECO:0000256" key="1">
    <source>
        <dbReference type="SAM" id="MobiDB-lite"/>
    </source>
</evidence>
<keyword evidence="3" id="KW-1185">Reference proteome</keyword>
<feature type="region of interest" description="Disordered" evidence="1">
    <location>
        <begin position="1"/>
        <end position="93"/>
    </location>
</feature>
<evidence type="ECO:0000313" key="2">
    <source>
        <dbReference type="EMBL" id="TRY54819.1"/>
    </source>
</evidence>
<protein>
    <submittedName>
        <fullName evidence="2">Uncharacterized protein</fullName>
    </submittedName>
</protein>
<dbReference type="Proteomes" id="UP000316079">
    <property type="component" value="Unassembled WGS sequence"/>
</dbReference>
<organism evidence="2 3">
    <name type="scientific">Danionella cerebrum</name>
    <dbReference type="NCBI Taxonomy" id="2873325"/>
    <lineage>
        <taxon>Eukaryota</taxon>
        <taxon>Metazoa</taxon>
        <taxon>Chordata</taxon>
        <taxon>Craniata</taxon>
        <taxon>Vertebrata</taxon>
        <taxon>Euteleostomi</taxon>
        <taxon>Actinopterygii</taxon>
        <taxon>Neopterygii</taxon>
        <taxon>Teleostei</taxon>
        <taxon>Ostariophysi</taxon>
        <taxon>Cypriniformes</taxon>
        <taxon>Danionidae</taxon>
        <taxon>Danioninae</taxon>
        <taxon>Danionella</taxon>
    </lineage>
</organism>
<gene>
    <name evidence="2" type="ORF">DNTS_001786</name>
</gene>
<evidence type="ECO:0000313" key="3">
    <source>
        <dbReference type="Proteomes" id="UP000316079"/>
    </source>
</evidence>
<reference evidence="2 3" key="1">
    <citation type="journal article" date="2019" name="Sci. Data">
        <title>Hybrid genome assembly and annotation of Danionella translucida.</title>
        <authorList>
            <person name="Kadobianskyi M."/>
            <person name="Schulze L."/>
            <person name="Schuelke M."/>
            <person name="Judkewitz B."/>
        </authorList>
    </citation>
    <scope>NUCLEOTIDE SEQUENCE [LARGE SCALE GENOMIC DNA]</scope>
    <source>
        <strain evidence="2 3">Bolton</strain>
    </source>
</reference>